<dbReference type="Proteomes" id="UP000541185">
    <property type="component" value="Unassembled WGS sequence"/>
</dbReference>
<dbReference type="PANTHER" id="PTHR43877:SF2">
    <property type="entry name" value="AMINOALKYLPHOSPHONATE N-ACETYLTRANSFERASE-RELATED"/>
    <property type="match status" value="1"/>
</dbReference>
<dbReference type="Gene3D" id="3.40.630.30">
    <property type="match status" value="1"/>
</dbReference>
<keyword evidence="5" id="KW-1185">Reference proteome</keyword>
<dbReference type="GO" id="GO:0016747">
    <property type="term" value="F:acyltransferase activity, transferring groups other than amino-acyl groups"/>
    <property type="evidence" value="ECO:0007669"/>
    <property type="project" value="InterPro"/>
</dbReference>
<evidence type="ECO:0000313" key="4">
    <source>
        <dbReference type="EMBL" id="NML42617.1"/>
    </source>
</evidence>
<evidence type="ECO:0000256" key="1">
    <source>
        <dbReference type="ARBA" id="ARBA00022679"/>
    </source>
</evidence>
<dbReference type="EMBL" id="JABBFX010000001">
    <property type="protein sequence ID" value="NML42617.1"/>
    <property type="molecule type" value="Genomic_DNA"/>
</dbReference>
<proteinExistence type="predicted"/>
<keyword evidence="2" id="KW-0012">Acyltransferase</keyword>
<dbReference type="InterPro" id="IPR000182">
    <property type="entry name" value="GNAT_dom"/>
</dbReference>
<feature type="domain" description="N-acetyltransferase" evidence="3">
    <location>
        <begin position="1"/>
        <end position="139"/>
    </location>
</feature>
<dbReference type="CDD" id="cd04301">
    <property type="entry name" value="NAT_SF"/>
    <property type="match status" value="1"/>
</dbReference>
<sequence length="139" mass="15413">MLRTARVEDAPAMVDLLRQLGYPGTGAFLAHRLAQLAAHPDALVQVAEVQGVLRGVIALHFIPQLALAGDFCRVAYLCVDEQARSLGIGALLERFAHEEAQRRGCERIELHSSAHRVDAHRFYARLGYEESPKYLAKKP</sequence>
<name>A0A848GWU8_9BURK</name>
<gene>
    <name evidence="4" type="ORF">HHL11_02570</name>
</gene>
<protein>
    <submittedName>
        <fullName evidence="4">GNAT family N-acetyltransferase</fullName>
    </submittedName>
</protein>
<dbReference type="PROSITE" id="PS51186">
    <property type="entry name" value="GNAT"/>
    <property type="match status" value="1"/>
</dbReference>
<dbReference type="SUPFAM" id="SSF55729">
    <property type="entry name" value="Acyl-CoA N-acyltransferases (Nat)"/>
    <property type="match status" value="1"/>
</dbReference>
<dbReference type="InterPro" id="IPR016181">
    <property type="entry name" value="Acyl_CoA_acyltransferase"/>
</dbReference>
<dbReference type="PANTHER" id="PTHR43877">
    <property type="entry name" value="AMINOALKYLPHOSPHONATE N-ACETYLTRANSFERASE-RELATED-RELATED"/>
    <property type="match status" value="1"/>
</dbReference>
<evidence type="ECO:0000259" key="3">
    <source>
        <dbReference type="PROSITE" id="PS51186"/>
    </source>
</evidence>
<reference evidence="4 5" key="1">
    <citation type="submission" date="2020-04" db="EMBL/GenBank/DDBJ databases">
        <title>Ramlibacter sp. G-1-2-2 isolated from soil.</title>
        <authorList>
            <person name="Dahal R.H."/>
        </authorList>
    </citation>
    <scope>NUCLEOTIDE SEQUENCE [LARGE SCALE GENOMIC DNA]</scope>
    <source>
        <strain evidence="4 5">G-1-2-2</strain>
    </source>
</reference>
<keyword evidence="1 4" id="KW-0808">Transferase</keyword>
<dbReference type="InterPro" id="IPR050832">
    <property type="entry name" value="Bact_Acetyltransf"/>
</dbReference>
<organism evidence="4 5">
    <name type="scientific">Ramlibacter agri</name>
    <dbReference type="NCBI Taxonomy" id="2728837"/>
    <lineage>
        <taxon>Bacteria</taxon>
        <taxon>Pseudomonadati</taxon>
        <taxon>Pseudomonadota</taxon>
        <taxon>Betaproteobacteria</taxon>
        <taxon>Burkholderiales</taxon>
        <taxon>Comamonadaceae</taxon>
        <taxon>Ramlibacter</taxon>
    </lineage>
</organism>
<dbReference type="Pfam" id="PF00583">
    <property type="entry name" value="Acetyltransf_1"/>
    <property type="match status" value="1"/>
</dbReference>
<dbReference type="AlphaFoldDB" id="A0A848GWU8"/>
<accession>A0A848GWU8</accession>
<comment type="caution">
    <text evidence="4">The sequence shown here is derived from an EMBL/GenBank/DDBJ whole genome shotgun (WGS) entry which is preliminary data.</text>
</comment>
<evidence type="ECO:0000256" key="2">
    <source>
        <dbReference type="ARBA" id="ARBA00023315"/>
    </source>
</evidence>
<evidence type="ECO:0000313" key="5">
    <source>
        <dbReference type="Proteomes" id="UP000541185"/>
    </source>
</evidence>